<keyword evidence="4" id="KW-1185">Reference proteome</keyword>
<evidence type="ECO:0000256" key="2">
    <source>
        <dbReference type="SAM" id="MobiDB-lite"/>
    </source>
</evidence>
<comment type="caution">
    <text evidence="3">The sequence shown here is derived from an EMBL/GenBank/DDBJ whole genome shotgun (WGS) entry which is preliminary data.</text>
</comment>
<proteinExistence type="inferred from homology"/>
<evidence type="ECO:0000256" key="1">
    <source>
        <dbReference type="ARBA" id="ARBA00009207"/>
    </source>
</evidence>
<feature type="compositionally biased region" description="Low complexity" evidence="2">
    <location>
        <begin position="298"/>
        <end position="328"/>
    </location>
</feature>
<feature type="region of interest" description="Disordered" evidence="2">
    <location>
        <begin position="1"/>
        <end position="77"/>
    </location>
</feature>
<protein>
    <recommendedName>
        <fullName evidence="5">Protein phosphatase 4 core regulatory subunit R2</fullName>
    </recommendedName>
</protein>
<gene>
    <name evidence="3" type="ORF">BJX67DRAFT_328952</name>
</gene>
<dbReference type="PANTHER" id="PTHR16487:SF0">
    <property type="entry name" value="PROTEIN PHOSPHATASE 4 REGULATORY SUBUNIT 2-RELATED"/>
    <property type="match status" value="1"/>
</dbReference>
<name>A0ABR4L866_9EURO</name>
<evidence type="ECO:0000313" key="3">
    <source>
        <dbReference type="EMBL" id="KAL2860731.1"/>
    </source>
</evidence>
<dbReference type="Pfam" id="PF09184">
    <property type="entry name" value="PPP4R2"/>
    <property type="match status" value="1"/>
</dbReference>
<reference evidence="3 4" key="1">
    <citation type="submission" date="2024-07" db="EMBL/GenBank/DDBJ databases">
        <title>Section-level genome sequencing and comparative genomics of Aspergillus sections Usti and Cavernicolus.</title>
        <authorList>
            <consortium name="Lawrence Berkeley National Laboratory"/>
            <person name="Nybo J.L."/>
            <person name="Vesth T.C."/>
            <person name="Theobald S."/>
            <person name="Frisvad J.C."/>
            <person name="Larsen T.O."/>
            <person name="Kjaerboelling I."/>
            <person name="Rothschild-Mancinelli K."/>
            <person name="Lyhne E.K."/>
            <person name="Kogle M.E."/>
            <person name="Barry K."/>
            <person name="Clum A."/>
            <person name="Na H."/>
            <person name="Ledsgaard L."/>
            <person name="Lin J."/>
            <person name="Lipzen A."/>
            <person name="Kuo A."/>
            <person name="Riley R."/>
            <person name="Mondo S."/>
            <person name="Labutti K."/>
            <person name="Haridas S."/>
            <person name="Pangalinan J."/>
            <person name="Salamov A.A."/>
            <person name="Simmons B.A."/>
            <person name="Magnuson J.K."/>
            <person name="Chen J."/>
            <person name="Drula E."/>
            <person name="Henrissat B."/>
            <person name="Wiebenga A."/>
            <person name="Lubbers R.J."/>
            <person name="Gomes A.C."/>
            <person name="Macurrencykelacurrency M.R."/>
            <person name="Stajich J."/>
            <person name="Grigoriev I.V."/>
            <person name="Mortensen U.H."/>
            <person name="De Vries R.P."/>
            <person name="Baker S.E."/>
            <person name="Andersen M.R."/>
        </authorList>
    </citation>
    <scope>NUCLEOTIDE SEQUENCE [LARGE SCALE GENOMIC DNA]</scope>
    <source>
        <strain evidence="3 4">CBS 449.75</strain>
    </source>
</reference>
<feature type="compositionally biased region" description="Pro residues" evidence="2">
    <location>
        <begin position="46"/>
        <end position="57"/>
    </location>
</feature>
<comment type="similarity">
    <text evidence="1">Belongs to the PPP4R2 family.</text>
</comment>
<sequence>MPQIPPEPPAALQFQQQYLNPTSSFLHDLNNIPTSSNKENTAPPDLQTPPRPPPSSNAPPSSTERVPDSLPASQAGASNATLPAPLFLILQSIQSTLRSLFSSKPPHTIQRLAELILRPNAHYRTLPAYLRAVDRVISVTSSADVFPFPMQSGASTAPPNGAINGAESTVGLADNALGSDESLGGALLTPIPWLSNTTSPGAEAVGLDEVSIAATIPALSQQISTEPTDQTTQQQQVILTSPETTTLEGEVPAEPTEGIPHARGPPLLGVEDMGLQDGKGVEMTLLSTEGGTDTQPPASTESAAEQLSSQESGTGTGTPKSTATTAAAAEDDADGDGDIMLSDEPTIPQEAGKQ</sequence>
<accession>A0ABR4L866</accession>
<dbReference type="GeneID" id="98142539"/>
<feature type="compositionally biased region" description="Polar residues" evidence="2">
    <location>
        <begin position="287"/>
        <end position="297"/>
    </location>
</feature>
<dbReference type="EMBL" id="JBFXLQ010000087">
    <property type="protein sequence ID" value="KAL2860731.1"/>
    <property type="molecule type" value="Genomic_DNA"/>
</dbReference>
<evidence type="ECO:0008006" key="5">
    <source>
        <dbReference type="Google" id="ProtNLM"/>
    </source>
</evidence>
<feature type="compositionally biased region" description="Polar residues" evidence="2">
    <location>
        <begin position="13"/>
        <end position="40"/>
    </location>
</feature>
<feature type="region of interest" description="Disordered" evidence="2">
    <location>
        <begin position="241"/>
        <end position="261"/>
    </location>
</feature>
<dbReference type="InterPro" id="IPR015267">
    <property type="entry name" value="PPP4R2"/>
</dbReference>
<dbReference type="PANTHER" id="PTHR16487">
    <property type="entry name" value="PPP4R2-RELATED PROTEIN"/>
    <property type="match status" value="1"/>
</dbReference>
<dbReference type="Proteomes" id="UP001610432">
    <property type="component" value="Unassembled WGS sequence"/>
</dbReference>
<organism evidence="3 4">
    <name type="scientific">Aspergillus lucknowensis</name>
    <dbReference type="NCBI Taxonomy" id="176173"/>
    <lineage>
        <taxon>Eukaryota</taxon>
        <taxon>Fungi</taxon>
        <taxon>Dikarya</taxon>
        <taxon>Ascomycota</taxon>
        <taxon>Pezizomycotina</taxon>
        <taxon>Eurotiomycetes</taxon>
        <taxon>Eurotiomycetidae</taxon>
        <taxon>Eurotiales</taxon>
        <taxon>Aspergillaceae</taxon>
        <taxon>Aspergillus</taxon>
        <taxon>Aspergillus subgen. Nidulantes</taxon>
    </lineage>
</organism>
<evidence type="ECO:0000313" key="4">
    <source>
        <dbReference type="Proteomes" id="UP001610432"/>
    </source>
</evidence>
<feature type="region of interest" description="Disordered" evidence="2">
    <location>
        <begin position="287"/>
        <end position="354"/>
    </location>
</feature>
<dbReference type="RefSeq" id="XP_070880625.1">
    <property type="nucleotide sequence ID" value="XM_071027467.1"/>
</dbReference>